<name>A0A1H1YIK9_9ACTN</name>
<dbReference type="GO" id="GO:0016747">
    <property type="term" value="F:acyltransferase activity, transferring groups other than amino-acyl groups"/>
    <property type="evidence" value="ECO:0007669"/>
    <property type="project" value="InterPro"/>
</dbReference>
<dbReference type="SUPFAM" id="SSF55729">
    <property type="entry name" value="Acyl-CoA N-acyltransferases (Nat)"/>
    <property type="match status" value="1"/>
</dbReference>
<dbReference type="InterPro" id="IPR000182">
    <property type="entry name" value="GNAT_dom"/>
</dbReference>
<dbReference type="InterPro" id="IPR016181">
    <property type="entry name" value="Acyl_CoA_acyltransferase"/>
</dbReference>
<reference evidence="2 3" key="1">
    <citation type="submission" date="2016-10" db="EMBL/GenBank/DDBJ databases">
        <authorList>
            <person name="de Groot N.N."/>
        </authorList>
    </citation>
    <scope>NUCLEOTIDE SEQUENCE [LARGE SCALE GENOMIC DNA]</scope>
    <source>
        <strain evidence="2 3">DSM 22024</strain>
    </source>
</reference>
<dbReference type="OrthoDB" id="9803233at2"/>
<dbReference type="Pfam" id="PF00583">
    <property type="entry name" value="Acetyltransf_1"/>
    <property type="match status" value="1"/>
</dbReference>
<dbReference type="AlphaFoldDB" id="A0A1H1YIK9"/>
<dbReference type="RefSeq" id="WP_092656445.1">
    <property type="nucleotide sequence ID" value="NZ_LT629732.1"/>
</dbReference>
<sequence>MTDLSDLLARAEAALADVPADSGASAVVAGIACVSYPIDQPWATQAKAMGPPSASALDQAIEWLDAHAMTRGQWVVTTRARYAGQPEFTRRGFRSWLELPVLVLGSVARLAAAVPVAGLTVGAPDSAEEFLGVYGAGLGPLVTPGVLASPTYHLLVGRVDGVAVACAQVREVAGTAYISAVGVLPEWRDRGIGSAISAAAARYALGLRPRAVWLSAEPHRHRMYGRIGFRPVDTHVLLRPDE</sequence>
<dbReference type="PROSITE" id="PS51186">
    <property type="entry name" value="GNAT"/>
    <property type="match status" value="1"/>
</dbReference>
<dbReference type="Proteomes" id="UP000198983">
    <property type="component" value="Chromosome I"/>
</dbReference>
<proteinExistence type="predicted"/>
<evidence type="ECO:0000259" key="1">
    <source>
        <dbReference type="PROSITE" id="PS51186"/>
    </source>
</evidence>
<gene>
    <name evidence="2" type="ORF">SAMN04489717_5510</name>
</gene>
<dbReference type="Gene3D" id="3.40.630.30">
    <property type="match status" value="1"/>
</dbReference>
<dbReference type="STRING" id="117157.SAMN04489717_5510"/>
<feature type="domain" description="N-acetyltransferase" evidence="1">
    <location>
        <begin position="117"/>
        <end position="242"/>
    </location>
</feature>
<organism evidence="2 3">
    <name type="scientific">Actinopolymorpha singaporensis</name>
    <dbReference type="NCBI Taxonomy" id="117157"/>
    <lineage>
        <taxon>Bacteria</taxon>
        <taxon>Bacillati</taxon>
        <taxon>Actinomycetota</taxon>
        <taxon>Actinomycetes</taxon>
        <taxon>Propionibacteriales</taxon>
        <taxon>Actinopolymorphaceae</taxon>
        <taxon>Actinopolymorpha</taxon>
    </lineage>
</organism>
<evidence type="ECO:0000313" key="2">
    <source>
        <dbReference type="EMBL" id="SDT21214.1"/>
    </source>
</evidence>
<protein>
    <submittedName>
        <fullName evidence="2">Acetyltransferase (GNAT) domain-containing protein</fullName>
    </submittedName>
</protein>
<accession>A0A1H1YIK9</accession>
<dbReference type="EMBL" id="LT629732">
    <property type="protein sequence ID" value="SDT21214.1"/>
    <property type="molecule type" value="Genomic_DNA"/>
</dbReference>
<keyword evidence="3" id="KW-1185">Reference proteome</keyword>
<evidence type="ECO:0000313" key="3">
    <source>
        <dbReference type="Proteomes" id="UP000198983"/>
    </source>
</evidence>
<keyword evidence="2" id="KW-0808">Transferase</keyword>